<gene>
    <name evidence="1" type="ORF">AVEN_231780_1</name>
</gene>
<comment type="caution">
    <text evidence="1">The sequence shown here is derived from an EMBL/GenBank/DDBJ whole genome shotgun (WGS) entry which is preliminary data.</text>
</comment>
<accession>A0A4Y2BVR3</accession>
<evidence type="ECO:0000313" key="2">
    <source>
        <dbReference type="Proteomes" id="UP000499080"/>
    </source>
</evidence>
<sequence length="115" mass="13282">MNRAKRRKRSSNHCYVPKLLASKWLLGDFLLFLQAKHKCGPVTLGNSTRRQPNPIYWIQTQDMVRSLIGLYTYGQWRFSAQALEALASYLQFLRGLKISSTYIAVLKARLSYKLG</sequence>
<evidence type="ECO:0000313" key="1">
    <source>
        <dbReference type="EMBL" id="GBL96188.1"/>
    </source>
</evidence>
<keyword evidence="2" id="KW-1185">Reference proteome</keyword>
<dbReference type="EMBL" id="BGPR01084625">
    <property type="protein sequence ID" value="GBL96188.1"/>
    <property type="molecule type" value="Genomic_DNA"/>
</dbReference>
<name>A0A4Y2BVR3_ARAVE</name>
<organism evidence="1 2">
    <name type="scientific">Araneus ventricosus</name>
    <name type="common">Orbweaver spider</name>
    <name type="synonym">Epeira ventricosa</name>
    <dbReference type="NCBI Taxonomy" id="182803"/>
    <lineage>
        <taxon>Eukaryota</taxon>
        <taxon>Metazoa</taxon>
        <taxon>Ecdysozoa</taxon>
        <taxon>Arthropoda</taxon>
        <taxon>Chelicerata</taxon>
        <taxon>Arachnida</taxon>
        <taxon>Araneae</taxon>
        <taxon>Araneomorphae</taxon>
        <taxon>Entelegynae</taxon>
        <taxon>Araneoidea</taxon>
        <taxon>Araneidae</taxon>
        <taxon>Araneus</taxon>
    </lineage>
</organism>
<reference evidence="1 2" key="1">
    <citation type="journal article" date="2019" name="Sci. Rep.">
        <title>Orb-weaving spider Araneus ventricosus genome elucidates the spidroin gene catalogue.</title>
        <authorList>
            <person name="Kono N."/>
            <person name="Nakamura H."/>
            <person name="Ohtoshi R."/>
            <person name="Moran D.A.P."/>
            <person name="Shinohara A."/>
            <person name="Yoshida Y."/>
            <person name="Fujiwara M."/>
            <person name="Mori M."/>
            <person name="Tomita M."/>
            <person name="Arakawa K."/>
        </authorList>
    </citation>
    <scope>NUCLEOTIDE SEQUENCE [LARGE SCALE GENOMIC DNA]</scope>
</reference>
<proteinExistence type="predicted"/>
<dbReference type="Proteomes" id="UP000499080">
    <property type="component" value="Unassembled WGS sequence"/>
</dbReference>
<protein>
    <submittedName>
        <fullName evidence="1">Uncharacterized protein</fullName>
    </submittedName>
</protein>
<dbReference type="AlphaFoldDB" id="A0A4Y2BVR3"/>